<keyword evidence="2 6" id="KW-0812">Transmembrane</keyword>
<reference evidence="10 11" key="1">
    <citation type="submission" date="2020-07" db="EMBL/GenBank/DDBJ databases">
        <title>Sequencing the genomes of 1000 actinobacteria strains.</title>
        <authorList>
            <person name="Klenk H.-P."/>
        </authorList>
    </citation>
    <scope>NUCLEOTIDE SEQUENCE [LARGE SCALE GENOMIC DNA]</scope>
    <source>
        <strain evidence="10 11">DSM 24482</strain>
    </source>
</reference>
<dbReference type="InterPro" id="IPR039421">
    <property type="entry name" value="Type_1_exporter"/>
</dbReference>
<dbReference type="PROSITE" id="PS50893">
    <property type="entry name" value="ABC_TRANSPORTER_2"/>
    <property type="match status" value="1"/>
</dbReference>
<organism evidence="10 11">
    <name type="scientific">Cellulomonas oligotrophica</name>
    <dbReference type="NCBI Taxonomy" id="931536"/>
    <lineage>
        <taxon>Bacteria</taxon>
        <taxon>Bacillati</taxon>
        <taxon>Actinomycetota</taxon>
        <taxon>Actinomycetes</taxon>
        <taxon>Micrococcales</taxon>
        <taxon>Cellulomonadaceae</taxon>
        <taxon>Cellulomonas</taxon>
    </lineage>
</organism>
<feature type="transmembrane region" description="Helical" evidence="6">
    <location>
        <begin position="147"/>
        <end position="165"/>
    </location>
</feature>
<feature type="compositionally biased region" description="Basic and acidic residues" evidence="5">
    <location>
        <begin position="611"/>
        <end position="621"/>
    </location>
</feature>
<dbReference type="Pfam" id="PF00664">
    <property type="entry name" value="ABC_membrane"/>
    <property type="match status" value="1"/>
</dbReference>
<dbReference type="SUPFAM" id="SSF52540">
    <property type="entry name" value="P-loop containing nucleoside triphosphate hydrolases"/>
    <property type="match status" value="1"/>
</dbReference>
<evidence type="ECO:0000256" key="5">
    <source>
        <dbReference type="SAM" id="MobiDB-lite"/>
    </source>
</evidence>
<evidence type="ECO:0000256" key="2">
    <source>
        <dbReference type="ARBA" id="ARBA00022692"/>
    </source>
</evidence>
<dbReference type="SUPFAM" id="SSF90123">
    <property type="entry name" value="ABC transporter transmembrane region"/>
    <property type="match status" value="1"/>
</dbReference>
<protein>
    <submittedName>
        <fullName evidence="9">ABC transporter</fullName>
    </submittedName>
    <submittedName>
        <fullName evidence="10">ABC-type multidrug transport system fused ATPase/permease subunit</fullName>
    </submittedName>
</protein>
<accession>A0A7Y9JXA0</accession>
<evidence type="ECO:0000313" key="12">
    <source>
        <dbReference type="Proteomes" id="UP000618382"/>
    </source>
</evidence>
<keyword evidence="12" id="KW-1185">Reference proteome</keyword>
<feature type="transmembrane region" description="Helical" evidence="6">
    <location>
        <begin position="260"/>
        <end position="279"/>
    </location>
</feature>
<feature type="domain" description="ABC transmembrane type-1" evidence="8">
    <location>
        <begin position="33"/>
        <end position="314"/>
    </location>
</feature>
<dbReference type="Gene3D" id="3.40.50.300">
    <property type="entry name" value="P-loop containing nucleotide triphosphate hydrolases"/>
    <property type="match status" value="1"/>
</dbReference>
<feature type="transmembrane region" description="Helical" evidence="6">
    <location>
        <begin position="171"/>
        <end position="190"/>
    </location>
</feature>
<evidence type="ECO:0000313" key="10">
    <source>
        <dbReference type="EMBL" id="NYD85427.1"/>
    </source>
</evidence>
<dbReference type="GO" id="GO:0016887">
    <property type="term" value="F:ATP hydrolysis activity"/>
    <property type="evidence" value="ECO:0007669"/>
    <property type="project" value="InterPro"/>
</dbReference>
<keyword evidence="4 6" id="KW-0472">Membrane</keyword>
<dbReference type="InterPro" id="IPR017871">
    <property type="entry name" value="ABC_transporter-like_CS"/>
</dbReference>
<evidence type="ECO:0000256" key="6">
    <source>
        <dbReference type="SAM" id="Phobius"/>
    </source>
</evidence>
<evidence type="ECO:0000259" key="7">
    <source>
        <dbReference type="PROSITE" id="PS50893"/>
    </source>
</evidence>
<dbReference type="PANTHER" id="PTHR43394:SF1">
    <property type="entry name" value="ATP-BINDING CASSETTE SUB-FAMILY B MEMBER 10, MITOCHONDRIAL"/>
    <property type="match status" value="1"/>
</dbReference>
<dbReference type="PANTHER" id="PTHR43394">
    <property type="entry name" value="ATP-DEPENDENT PERMEASE MDL1, MITOCHONDRIAL"/>
    <property type="match status" value="1"/>
</dbReference>
<comment type="subcellular location">
    <subcellularLocation>
        <location evidence="1">Cell membrane</location>
        <topology evidence="1">Multi-pass membrane protein</topology>
    </subcellularLocation>
</comment>
<reference evidence="9 12" key="2">
    <citation type="submission" date="2021-01" db="EMBL/GenBank/DDBJ databases">
        <title>Whole genome shotgun sequence of Cellulomonas oligotrophica NBRC 109435.</title>
        <authorList>
            <person name="Komaki H."/>
            <person name="Tamura T."/>
        </authorList>
    </citation>
    <scope>NUCLEOTIDE SEQUENCE [LARGE SCALE GENOMIC DNA]</scope>
    <source>
        <strain evidence="9 12">NBRC 109435</strain>
    </source>
</reference>
<dbReference type="InterPro" id="IPR011527">
    <property type="entry name" value="ABC1_TM_dom"/>
</dbReference>
<dbReference type="Proteomes" id="UP000577956">
    <property type="component" value="Unassembled WGS sequence"/>
</dbReference>
<dbReference type="GO" id="GO:0005886">
    <property type="term" value="C:plasma membrane"/>
    <property type="evidence" value="ECO:0007669"/>
    <property type="project" value="UniProtKB-SubCell"/>
</dbReference>
<dbReference type="Pfam" id="PF00005">
    <property type="entry name" value="ABC_tran"/>
    <property type="match status" value="1"/>
</dbReference>
<dbReference type="Proteomes" id="UP000618382">
    <property type="component" value="Unassembled WGS sequence"/>
</dbReference>
<dbReference type="PROSITE" id="PS50929">
    <property type="entry name" value="ABC_TM1F"/>
    <property type="match status" value="1"/>
</dbReference>
<dbReference type="InterPro" id="IPR027417">
    <property type="entry name" value="P-loop_NTPase"/>
</dbReference>
<proteinExistence type="predicted"/>
<keyword evidence="3 6" id="KW-1133">Transmembrane helix</keyword>
<evidence type="ECO:0000259" key="8">
    <source>
        <dbReference type="PROSITE" id="PS50929"/>
    </source>
</evidence>
<dbReference type="InterPro" id="IPR036640">
    <property type="entry name" value="ABC1_TM_sf"/>
</dbReference>
<dbReference type="PROSITE" id="PS00211">
    <property type="entry name" value="ABC_TRANSPORTER_1"/>
    <property type="match status" value="1"/>
</dbReference>
<evidence type="ECO:0000256" key="1">
    <source>
        <dbReference type="ARBA" id="ARBA00004651"/>
    </source>
</evidence>
<name>A0A7Y9JXA0_9CELL</name>
<comment type="caution">
    <text evidence="10">The sequence shown here is derived from an EMBL/GenBank/DDBJ whole genome shotgun (WGS) entry which is preliminary data.</text>
</comment>
<evidence type="ECO:0000313" key="9">
    <source>
        <dbReference type="EMBL" id="GIG31564.1"/>
    </source>
</evidence>
<gene>
    <name evidence="10" type="ORF">BKA21_000976</name>
    <name evidence="9" type="ORF">Col01nite_07230</name>
</gene>
<feature type="transmembrane region" description="Helical" evidence="6">
    <location>
        <begin position="69"/>
        <end position="90"/>
    </location>
</feature>
<dbReference type="Gene3D" id="1.20.1560.10">
    <property type="entry name" value="ABC transporter type 1, transmembrane domain"/>
    <property type="match status" value="1"/>
</dbReference>
<dbReference type="RefSeq" id="WP_140457241.1">
    <property type="nucleotide sequence ID" value="NZ_BAABFI010000011.1"/>
</dbReference>
<feature type="region of interest" description="Disordered" evidence="5">
    <location>
        <begin position="587"/>
        <end position="621"/>
    </location>
</feature>
<dbReference type="EMBL" id="BONN01000001">
    <property type="protein sequence ID" value="GIG31564.1"/>
    <property type="molecule type" value="Genomic_DNA"/>
</dbReference>
<dbReference type="InterPro" id="IPR003439">
    <property type="entry name" value="ABC_transporter-like_ATP-bd"/>
</dbReference>
<feature type="transmembrane region" description="Helical" evidence="6">
    <location>
        <begin position="29"/>
        <end position="49"/>
    </location>
</feature>
<evidence type="ECO:0000256" key="4">
    <source>
        <dbReference type="ARBA" id="ARBA00023136"/>
    </source>
</evidence>
<feature type="domain" description="ABC transporter" evidence="7">
    <location>
        <begin position="307"/>
        <end position="569"/>
    </location>
</feature>
<dbReference type="AlphaFoldDB" id="A0A7Y9JXA0"/>
<sequence>MRQLPLADPGTPPLRGPLTYLWWLAGRQWGILLGAVTCGVVMFACQAFLPYLTGRAIDDGLERGFGPDLFRAAGMLLVLGLVSAAASAVGHRYDVANWLRAAFTTSQLVGRTTARSGAAITAELPTGEVVSAVANDALRVGEVYAQLARFVGSLVAYGAVAVLMLQVSVPLGVVVLVGLPTVALALGLLVRPLQRRQVAQREASGRLTTLGADTVSGLRILRGIGGEQVFTGRYREQSQVVRRKGEDVAVTQSWLDALQVLLPGMFVVALVWLGAHMALDGTITPGQLVTTYGYAAFLAWPVQNATMMLQATTRAVVGARKVLAVLRVVPSTGARAATAAAPPVGAVLVDEVSGVVLEPGRVVALVSDDPDETAAIATRLGRFDDEAEAATPVRFGGVLLADLPKDVVRERIVVAEATPHLFSGPLRTGLDVRGTTAEEDLLAAVHLADAHDVLDSVPDGLDGELPEKGRSLSGGQRQRVALARALLTGAEVLVLVEPTSAVDAHTEARIAARLADARRGRTTLVVTASPLVLDHVDEVQLVQDGTLLARGTHAGLLDGEAGPCVARTYRRVVGRRMDDDQAVEGVFDADGHDEEQRDRALLADGAPARSGARDESTGGAA</sequence>
<evidence type="ECO:0000313" key="11">
    <source>
        <dbReference type="Proteomes" id="UP000577956"/>
    </source>
</evidence>
<dbReference type="CDD" id="cd07346">
    <property type="entry name" value="ABC_6TM_exporters"/>
    <property type="match status" value="1"/>
</dbReference>
<dbReference type="GO" id="GO:0005524">
    <property type="term" value="F:ATP binding"/>
    <property type="evidence" value="ECO:0007669"/>
    <property type="project" value="InterPro"/>
</dbReference>
<dbReference type="EMBL" id="JACCBK010000001">
    <property type="protein sequence ID" value="NYD85427.1"/>
    <property type="molecule type" value="Genomic_DNA"/>
</dbReference>
<dbReference type="GO" id="GO:0015421">
    <property type="term" value="F:ABC-type oligopeptide transporter activity"/>
    <property type="evidence" value="ECO:0007669"/>
    <property type="project" value="TreeGrafter"/>
</dbReference>
<evidence type="ECO:0000256" key="3">
    <source>
        <dbReference type="ARBA" id="ARBA00022989"/>
    </source>
</evidence>